<proteinExistence type="evidence at transcript level"/>
<gene>
    <name evidence="8" type="primary">ML038835</name>
</gene>
<dbReference type="CDD" id="cd09447">
    <property type="entry name" value="LIM_LASP"/>
    <property type="match status" value="1"/>
</dbReference>
<dbReference type="GO" id="GO:0046872">
    <property type="term" value="F:metal ion binding"/>
    <property type="evidence" value="ECO:0007669"/>
    <property type="project" value="UniProtKB-KW"/>
</dbReference>
<evidence type="ECO:0000256" key="3">
    <source>
        <dbReference type="ARBA" id="ARBA00022833"/>
    </source>
</evidence>
<organism evidence="8">
    <name type="scientific">Mnemiopsis leidyi</name>
    <name type="common">Sea walnut</name>
    <name type="synonym">Warty comb jellyfish</name>
    <dbReference type="NCBI Taxonomy" id="27923"/>
    <lineage>
        <taxon>Eukaryota</taxon>
        <taxon>Metazoa</taxon>
        <taxon>Ctenophora</taxon>
        <taxon>Tentaculata</taxon>
        <taxon>Lobata</taxon>
        <taxon>Bolinopsidae</taxon>
        <taxon>Mnemiopsis</taxon>
    </lineage>
</organism>
<dbReference type="InterPro" id="IPR001781">
    <property type="entry name" value="Znf_LIM"/>
</dbReference>
<dbReference type="PROSITE" id="PS51216">
    <property type="entry name" value="NEBULIN"/>
    <property type="match status" value="1"/>
</dbReference>
<sequence length="351" mass="38696">MISPCAACGKPVYPTEKLNCLDRVWHKSCFKCQECGMTLNMKNYKGFEKKPYCMAHYPKVKFTQVAETPENKRLKENSDANSKAKYTAEFQKQKGTKISTSVANDVSTLRLKQVQEQTSHAAYHKKFNEEIKGSATATTGDIKGAYLKDLQNLTGSKYQEEYKKKIIGTKTSVADDLMASHLKDAQTKISGIGYKQKTVSGSSRPTSMISDCGSVVLEDEPEQIATLAQSSSENDSGFEEPSSLPVLPTESSISTDPDMTPIVNHESEDDVFTVSDPETQDVFTMETKNLVSVETFNEVENRDLKSCSLSEFGMERTASFTSNSSPSPFLQRSPSSAGLDRDNSSMSSLAF</sequence>
<reference evidence="8" key="1">
    <citation type="submission" date="2011-08" db="EMBL/GenBank/DDBJ databases">
        <title>The Diversification of the LIM Superclass at the Base of the Metazoa Increased Subcellular Complexity and Promoted Multicellular Specialization.</title>
        <authorList>
            <person name="Koch B.J."/>
            <person name="Ryan J.F."/>
            <person name="Baxevanis A.D."/>
        </authorList>
    </citation>
    <scope>NUCLEOTIDE SEQUENCE</scope>
</reference>
<dbReference type="Pfam" id="PF00412">
    <property type="entry name" value="LIM"/>
    <property type="match status" value="1"/>
</dbReference>
<name>H2DJX3_MNELE</name>
<feature type="domain" description="LIM zinc-binding" evidence="7">
    <location>
        <begin position="3"/>
        <end position="63"/>
    </location>
</feature>
<dbReference type="SMART" id="SM00227">
    <property type="entry name" value="NEBU"/>
    <property type="match status" value="2"/>
</dbReference>
<evidence type="ECO:0000256" key="2">
    <source>
        <dbReference type="ARBA" id="ARBA00022737"/>
    </source>
</evidence>
<dbReference type="FunFam" id="2.10.110.10:FF:000087">
    <property type="entry name" value="LIM zinc-binding domain-containing Nebulette"/>
    <property type="match status" value="1"/>
</dbReference>
<dbReference type="Pfam" id="PF00880">
    <property type="entry name" value="Nebulin"/>
    <property type="match status" value="1"/>
</dbReference>
<keyword evidence="2" id="KW-0677">Repeat</keyword>
<dbReference type="AlphaFoldDB" id="H2DJX3"/>
<protein>
    <submittedName>
        <fullName evidence="8">LASP class LIM protein ML038835b</fullName>
    </submittedName>
</protein>
<dbReference type="GO" id="GO:0005925">
    <property type="term" value="C:focal adhesion"/>
    <property type="evidence" value="ECO:0007669"/>
    <property type="project" value="TreeGrafter"/>
</dbReference>
<dbReference type="HOGENOM" id="CLU_790606_0_0_1"/>
<evidence type="ECO:0000256" key="6">
    <source>
        <dbReference type="SAM" id="MobiDB-lite"/>
    </source>
</evidence>
<dbReference type="GO" id="GO:0005737">
    <property type="term" value="C:cytoplasm"/>
    <property type="evidence" value="ECO:0007669"/>
    <property type="project" value="UniProtKB-ARBA"/>
</dbReference>
<feature type="region of interest" description="Disordered" evidence="6">
    <location>
        <begin position="317"/>
        <end position="351"/>
    </location>
</feature>
<keyword evidence="4 5" id="KW-0440">LIM domain</keyword>
<evidence type="ECO:0000256" key="1">
    <source>
        <dbReference type="ARBA" id="ARBA00022723"/>
    </source>
</evidence>
<dbReference type="EMBL" id="JN615195">
    <property type="protein sequence ID" value="AEY80344.1"/>
    <property type="molecule type" value="mRNA"/>
</dbReference>
<feature type="region of interest" description="Disordered" evidence="6">
    <location>
        <begin position="228"/>
        <end position="260"/>
    </location>
</feature>
<dbReference type="SMART" id="SM00132">
    <property type="entry name" value="LIM"/>
    <property type="match status" value="1"/>
</dbReference>
<dbReference type="PANTHER" id="PTHR46218">
    <property type="entry name" value="LASP"/>
    <property type="match status" value="1"/>
</dbReference>
<dbReference type="PANTHER" id="PTHR46218:SF4">
    <property type="entry name" value="LIM AND SH3 DOMAIN PROTEIN LASP"/>
    <property type="match status" value="1"/>
</dbReference>
<dbReference type="SUPFAM" id="SSF57716">
    <property type="entry name" value="Glucocorticoid receptor-like (DNA-binding domain)"/>
    <property type="match status" value="2"/>
</dbReference>
<evidence type="ECO:0000256" key="4">
    <source>
        <dbReference type="ARBA" id="ARBA00023038"/>
    </source>
</evidence>
<dbReference type="PROSITE" id="PS00478">
    <property type="entry name" value="LIM_DOMAIN_1"/>
    <property type="match status" value="1"/>
</dbReference>
<keyword evidence="3 5" id="KW-0862">Zinc</keyword>
<evidence type="ECO:0000256" key="5">
    <source>
        <dbReference type="PROSITE-ProRule" id="PRU00125"/>
    </source>
</evidence>
<dbReference type="GO" id="GO:0051015">
    <property type="term" value="F:actin filament binding"/>
    <property type="evidence" value="ECO:0007669"/>
    <property type="project" value="TreeGrafter"/>
</dbReference>
<evidence type="ECO:0000259" key="7">
    <source>
        <dbReference type="PROSITE" id="PS50023"/>
    </source>
</evidence>
<dbReference type="InterPro" id="IPR000900">
    <property type="entry name" value="Nebulin_repeat"/>
</dbReference>
<accession>H2DJX3</accession>
<dbReference type="Gene3D" id="2.10.110.10">
    <property type="entry name" value="Cysteine Rich Protein"/>
    <property type="match status" value="1"/>
</dbReference>
<keyword evidence="1 5" id="KW-0479">Metal-binding</keyword>
<feature type="compositionally biased region" description="Polar residues" evidence="6">
    <location>
        <begin position="318"/>
        <end position="336"/>
    </location>
</feature>
<evidence type="ECO:0000313" key="8">
    <source>
        <dbReference type="EMBL" id="AEY80344.1"/>
    </source>
</evidence>
<dbReference type="PROSITE" id="PS50023">
    <property type="entry name" value="LIM_DOMAIN_2"/>
    <property type="match status" value="1"/>
</dbReference>
<dbReference type="InterPro" id="IPR051759">
    <property type="entry name" value="LIM-SH3_domain_protein"/>
</dbReference>